<accession>A0ABM8WE04</accession>
<evidence type="ECO:0000313" key="2">
    <source>
        <dbReference type="Proteomes" id="UP000721236"/>
    </source>
</evidence>
<evidence type="ECO:0000313" key="1">
    <source>
        <dbReference type="EMBL" id="CAG9165522.1"/>
    </source>
</evidence>
<gene>
    <name evidence="1" type="ORF">LMG21510_00117</name>
</gene>
<dbReference type="EMBL" id="CAJZAH010000001">
    <property type="protein sequence ID" value="CAG9165522.1"/>
    <property type="molecule type" value="Genomic_DNA"/>
</dbReference>
<organism evidence="1 2">
    <name type="scientific">Cupriavidus respiraculi</name>
    <dbReference type="NCBI Taxonomy" id="195930"/>
    <lineage>
        <taxon>Bacteria</taxon>
        <taxon>Pseudomonadati</taxon>
        <taxon>Pseudomonadota</taxon>
        <taxon>Betaproteobacteria</taxon>
        <taxon>Burkholderiales</taxon>
        <taxon>Burkholderiaceae</taxon>
        <taxon>Cupriavidus</taxon>
    </lineage>
</organism>
<reference evidence="1 2" key="1">
    <citation type="submission" date="2021-08" db="EMBL/GenBank/DDBJ databases">
        <authorList>
            <person name="Peeters C."/>
        </authorList>
    </citation>
    <scope>NUCLEOTIDE SEQUENCE [LARGE SCALE GENOMIC DNA]</scope>
    <source>
        <strain evidence="1 2">LMG 21510</strain>
    </source>
</reference>
<comment type="caution">
    <text evidence="1">The sequence shown here is derived from an EMBL/GenBank/DDBJ whole genome shotgun (WGS) entry which is preliminary data.</text>
</comment>
<protein>
    <submittedName>
        <fullName evidence="1">Uncharacterized protein</fullName>
    </submittedName>
</protein>
<sequence>MCVFRKPNHLAISFQVKEMASSPYSREKSIEFGIGLGF</sequence>
<proteinExistence type="predicted"/>
<keyword evidence="2" id="KW-1185">Reference proteome</keyword>
<dbReference type="Proteomes" id="UP000721236">
    <property type="component" value="Unassembled WGS sequence"/>
</dbReference>
<name>A0ABM8WE04_9BURK</name>